<dbReference type="CDD" id="cd00609">
    <property type="entry name" value="AAT_like"/>
    <property type="match status" value="1"/>
</dbReference>
<feature type="domain" description="EF-hand" evidence="18">
    <location>
        <begin position="82"/>
        <end position="117"/>
    </location>
</feature>
<keyword evidence="20" id="KW-1185">Reference proteome</keyword>
<comment type="subunit">
    <text evidence="3">Homodimer.</text>
</comment>
<dbReference type="Gene3D" id="3.90.1150.10">
    <property type="entry name" value="Aspartate Aminotransferase, domain 1"/>
    <property type="match status" value="1"/>
</dbReference>
<evidence type="ECO:0000256" key="7">
    <source>
        <dbReference type="ARBA" id="ARBA00022679"/>
    </source>
</evidence>
<organism evidence="19 20">
    <name type="scientific">Stephanodiscus triporus</name>
    <dbReference type="NCBI Taxonomy" id="2934178"/>
    <lineage>
        <taxon>Eukaryota</taxon>
        <taxon>Sar</taxon>
        <taxon>Stramenopiles</taxon>
        <taxon>Ochrophyta</taxon>
        <taxon>Bacillariophyta</taxon>
        <taxon>Coscinodiscophyceae</taxon>
        <taxon>Thalassiosirophycidae</taxon>
        <taxon>Stephanodiscales</taxon>
        <taxon>Stephanodiscaceae</taxon>
        <taxon>Stephanodiscus</taxon>
    </lineage>
</organism>
<evidence type="ECO:0000256" key="10">
    <source>
        <dbReference type="ARBA" id="ARBA00022990"/>
    </source>
</evidence>
<evidence type="ECO:0000313" key="20">
    <source>
        <dbReference type="Proteomes" id="UP001530315"/>
    </source>
</evidence>
<dbReference type="PANTHER" id="PTHR11751">
    <property type="entry name" value="ALANINE AMINOTRANSFERASE"/>
    <property type="match status" value="1"/>
</dbReference>
<evidence type="ECO:0000256" key="3">
    <source>
        <dbReference type="ARBA" id="ARBA00011738"/>
    </source>
</evidence>
<dbReference type="FunFam" id="1.10.287.1970:FF:000001">
    <property type="entry name" value="Alanine aminotransferase 2"/>
    <property type="match status" value="1"/>
</dbReference>
<dbReference type="InterPro" id="IPR004839">
    <property type="entry name" value="Aminotransferase_I/II_large"/>
</dbReference>
<dbReference type="FunFam" id="3.40.640.10:FF:000236">
    <property type="entry name" value="Alanine aminotransferase 2"/>
    <property type="match status" value="1"/>
</dbReference>
<dbReference type="Gene3D" id="3.40.640.10">
    <property type="entry name" value="Type I PLP-dependent aspartate aminotransferase-like (Major domain)"/>
    <property type="match status" value="1"/>
</dbReference>
<evidence type="ECO:0000256" key="4">
    <source>
        <dbReference type="ARBA" id="ARBA00022490"/>
    </source>
</evidence>
<evidence type="ECO:0000256" key="1">
    <source>
        <dbReference type="ARBA" id="ARBA00001933"/>
    </source>
</evidence>
<keyword evidence="7" id="KW-0808">Transferase</keyword>
<dbReference type="FunFam" id="3.90.1150.10:FF:000151">
    <property type="entry name" value="Alanine aminotransferase 2"/>
    <property type="match status" value="1"/>
</dbReference>
<dbReference type="GO" id="GO:0008483">
    <property type="term" value="F:transaminase activity"/>
    <property type="evidence" value="ECO:0007669"/>
    <property type="project" value="UniProtKB-KW"/>
</dbReference>
<gene>
    <name evidence="19" type="ORF">ACHAW5_002314</name>
</gene>
<dbReference type="SUPFAM" id="SSF53383">
    <property type="entry name" value="PLP-dependent transferases"/>
    <property type="match status" value="1"/>
</dbReference>
<keyword evidence="8" id="KW-0106">Calcium</keyword>
<dbReference type="InterPro" id="IPR002048">
    <property type="entry name" value="EF_hand_dom"/>
</dbReference>
<dbReference type="PROSITE" id="PS00018">
    <property type="entry name" value="EF_HAND_1"/>
    <property type="match status" value="1"/>
</dbReference>
<comment type="caution">
    <text evidence="19">The sequence shown here is derived from an EMBL/GenBank/DDBJ whole genome shotgun (WGS) entry which is preliminary data.</text>
</comment>
<reference evidence="19 20" key="1">
    <citation type="submission" date="2024-10" db="EMBL/GenBank/DDBJ databases">
        <title>Updated reference genomes for cyclostephanoid diatoms.</title>
        <authorList>
            <person name="Roberts W.R."/>
            <person name="Alverson A.J."/>
        </authorList>
    </citation>
    <scope>NUCLEOTIDE SEQUENCE [LARGE SCALE GENOMIC DNA]</scope>
    <source>
        <strain evidence="19 20">AJA276-08</strain>
    </source>
</reference>
<accession>A0ABD3MIA7</accession>
<evidence type="ECO:0000256" key="11">
    <source>
        <dbReference type="ARBA" id="ARBA00025785"/>
    </source>
</evidence>
<dbReference type="InterPro" id="IPR015422">
    <property type="entry name" value="PyrdxlP-dep_Trfase_small"/>
</dbReference>
<evidence type="ECO:0000256" key="8">
    <source>
        <dbReference type="ARBA" id="ARBA00022837"/>
    </source>
</evidence>
<dbReference type="PROSITE" id="PS50222">
    <property type="entry name" value="EF_HAND_2"/>
    <property type="match status" value="1"/>
</dbReference>
<keyword evidence="6" id="KW-0032">Aminotransferase</keyword>
<comment type="similarity">
    <text evidence="11">Belongs to the class-I pyridoxal-phosphate-dependent aminotransferase family. Alanine aminotransferase subfamily.</text>
</comment>
<evidence type="ECO:0000256" key="9">
    <source>
        <dbReference type="ARBA" id="ARBA00022898"/>
    </source>
</evidence>
<comment type="cofactor">
    <cofactor evidence="1">
        <name>pyridoxal 5'-phosphate</name>
        <dbReference type="ChEBI" id="CHEBI:597326"/>
    </cofactor>
</comment>
<evidence type="ECO:0000256" key="15">
    <source>
        <dbReference type="ARBA" id="ARBA00080231"/>
    </source>
</evidence>
<keyword evidence="5" id="KW-0597">Phosphoprotein</keyword>
<dbReference type="SUPFAM" id="SSF47473">
    <property type="entry name" value="EF-hand"/>
    <property type="match status" value="1"/>
</dbReference>
<evidence type="ECO:0000313" key="19">
    <source>
        <dbReference type="EMBL" id="KAL3763810.1"/>
    </source>
</evidence>
<dbReference type="InterPro" id="IPR015421">
    <property type="entry name" value="PyrdxlP-dep_Trfase_major"/>
</dbReference>
<feature type="region of interest" description="Disordered" evidence="17">
    <location>
        <begin position="24"/>
        <end position="44"/>
    </location>
</feature>
<dbReference type="AlphaFoldDB" id="A0ABD3MIA7"/>
<keyword evidence="4" id="KW-0963">Cytoplasm</keyword>
<evidence type="ECO:0000256" key="12">
    <source>
        <dbReference type="ARBA" id="ARBA00059280"/>
    </source>
</evidence>
<evidence type="ECO:0000259" key="18">
    <source>
        <dbReference type="PROSITE" id="PS50222"/>
    </source>
</evidence>
<dbReference type="Gene3D" id="1.10.238.10">
    <property type="entry name" value="EF-hand"/>
    <property type="match status" value="1"/>
</dbReference>
<evidence type="ECO:0000256" key="2">
    <source>
        <dbReference type="ARBA" id="ARBA00004496"/>
    </source>
</evidence>
<evidence type="ECO:0000256" key="5">
    <source>
        <dbReference type="ARBA" id="ARBA00022553"/>
    </source>
</evidence>
<dbReference type="InterPro" id="IPR018247">
    <property type="entry name" value="EF_Hand_1_Ca_BS"/>
</dbReference>
<dbReference type="Proteomes" id="UP001530315">
    <property type="component" value="Unassembled WGS sequence"/>
</dbReference>
<dbReference type="Pfam" id="PF00155">
    <property type="entry name" value="Aminotran_1_2"/>
    <property type="match status" value="1"/>
</dbReference>
<evidence type="ECO:0000256" key="14">
    <source>
        <dbReference type="ARBA" id="ARBA00076222"/>
    </source>
</evidence>
<proteinExistence type="inferred from homology"/>
<dbReference type="GO" id="GO:0005737">
    <property type="term" value="C:cytoplasm"/>
    <property type="evidence" value="ECO:0007669"/>
    <property type="project" value="UniProtKB-SubCell"/>
</dbReference>
<comment type="function">
    <text evidence="12">Catalyzes the reversible transamination between alanine and 2-oxoglutarate to form pyruvate and glutamate. Participates in cellular nitrogen metabolism and also in liver gluconeogenesis starting with precursors transported from skeletal muscles.</text>
</comment>
<dbReference type="Gene3D" id="1.10.287.1970">
    <property type="match status" value="1"/>
</dbReference>
<keyword evidence="9" id="KW-0663">Pyridoxal phosphate</keyword>
<keyword evidence="10" id="KW-0007">Acetylation</keyword>
<dbReference type="EMBL" id="JALLAZ020001792">
    <property type="protein sequence ID" value="KAL3763810.1"/>
    <property type="molecule type" value="Genomic_DNA"/>
</dbReference>
<name>A0ABD3MIA7_9STRA</name>
<evidence type="ECO:0000256" key="16">
    <source>
        <dbReference type="ARBA" id="ARBA00082842"/>
    </source>
</evidence>
<evidence type="ECO:0000256" key="13">
    <source>
        <dbReference type="ARBA" id="ARBA00074120"/>
    </source>
</evidence>
<dbReference type="PANTHER" id="PTHR11751:SF29">
    <property type="entry name" value="ALANINE TRANSAMINASE"/>
    <property type="match status" value="1"/>
</dbReference>
<dbReference type="InterPro" id="IPR045088">
    <property type="entry name" value="ALAT1/2-like"/>
</dbReference>
<evidence type="ECO:0000256" key="17">
    <source>
        <dbReference type="SAM" id="MobiDB-lite"/>
    </source>
</evidence>
<sequence>MLQYRRLSTKFGRQVSVRGGRLPPAVGSIAAHRPPSQQRQQERYYSPKKAGSEFIYSRLGDASTMTPIIAKLQQECWDGYVATGRGCHTLFQLIDTNSSGRISWQEIRFFLENVRESDVNPAARKEVMSAASERGDINFQEFQAWLIKATKVDPSTMNTFASKHYHASIGSVSEPVDTQRSWNKHTMSQNLRRMQYAVRGEVVIRADAMAAEGRKIIYTNIGNPHAVGQKPITYYRQVLALCDLPDEFGIGNPNVASAFPSDVIERALEMRAAIGPAGTGAYTNSQGISEFRDDVANFITARDGHVSSSSDIFLTNGASSAIEHVLTGLIGNNRDAVMIPIPQYPLYLDWERDKWDTISTSHVVFKRLISNAKFDMPDEEKGWAITDRELELRRTAAVERDGLEIRAFTLINPGNPTGQVLSRKELEIICKFCAKYDIVLLADEVYQKNIYDDKKEFFSARKVAIETPGCENLQLISFHSTSKGLIGECGRRGGSMELHNIDPYVHTQLYKLASSGLCSGVSGQMMMSLMVRPPLPNQESYELFAKEENAIFKSLKRRAVSLVKGLNAIDGMTCNASEGAMYAFPRVELPPKALDEAIKQNQTPDTLYALSLLEETGICVVPASGFGQKEGRIGFRTTFLPPEDELNNAIIEFKRHHEMFCKKFA</sequence>
<dbReference type="InterPro" id="IPR015424">
    <property type="entry name" value="PyrdxlP-dep_Trfase"/>
</dbReference>
<evidence type="ECO:0000256" key="6">
    <source>
        <dbReference type="ARBA" id="ARBA00022576"/>
    </source>
</evidence>
<comment type="subcellular location">
    <subcellularLocation>
        <location evidence="2">Cytoplasm</location>
    </subcellularLocation>
</comment>
<protein>
    <recommendedName>
        <fullName evidence="13">Alanine aminotransferase 1</fullName>
    </recommendedName>
    <alternativeName>
        <fullName evidence="15">Glutamate pyruvate transaminase 1</fullName>
    </alternativeName>
    <alternativeName>
        <fullName evidence="14">Glutamic--alanine transaminase 1</fullName>
    </alternativeName>
    <alternativeName>
        <fullName evidence="16">Glutamic--pyruvic transaminase 1</fullName>
    </alternativeName>
</protein>
<dbReference type="InterPro" id="IPR011992">
    <property type="entry name" value="EF-hand-dom_pair"/>
</dbReference>